<dbReference type="EMBL" id="CAADHO010000001">
    <property type="protein sequence ID" value="VFQ43253.1"/>
    <property type="molecule type" value="Genomic_DNA"/>
</dbReference>
<proteinExistence type="predicted"/>
<sequence>MGGTNTPDTRAGRRIKENHLSFFSPMGRNPLFFLLDGCCQENASGNTGCLWMGSTALNAILAQDIVASRSIYAAYSGIDMVLVGCYRSEFTETTQP</sequence>
<keyword evidence="2" id="KW-1185">Reference proteome</keyword>
<protein>
    <submittedName>
        <fullName evidence="1">Uncharacterized protein</fullName>
    </submittedName>
</protein>
<reference evidence="1 2" key="1">
    <citation type="submission" date="2019-03" db="EMBL/GenBank/DDBJ databases">
        <authorList>
            <person name="Nijsse B."/>
        </authorList>
    </citation>
    <scope>NUCLEOTIDE SEQUENCE [LARGE SCALE GENOMIC DNA]</scope>
    <source>
        <strain evidence="1">Desulfoluna butyratoxydans MSL71</strain>
    </source>
</reference>
<organism evidence="1 2">
    <name type="scientific">Desulfoluna butyratoxydans</name>
    <dbReference type="NCBI Taxonomy" id="231438"/>
    <lineage>
        <taxon>Bacteria</taxon>
        <taxon>Pseudomonadati</taxon>
        <taxon>Thermodesulfobacteriota</taxon>
        <taxon>Desulfobacteria</taxon>
        <taxon>Desulfobacterales</taxon>
        <taxon>Desulfolunaceae</taxon>
        <taxon>Desulfoluna</taxon>
    </lineage>
</organism>
<dbReference type="AlphaFoldDB" id="A0A4U8YPT5"/>
<dbReference type="Proteomes" id="UP000507962">
    <property type="component" value="Unassembled WGS sequence"/>
</dbReference>
<gene>
    <name evidence="1" type="ORF">MSL71_8810</name>
</gene>
<name>A0A4U8YPT5_9BACT</name>
<evidence type="ECO:0000313" key="2">
    <source>
        <dbReference type="Proteomes" id="UP000507962"/>
    </source>
</evidence>
<evidence type="ECO:0000313" key="1">
    <source>
        <dbReference type="EMBL" id="VFQ43253.1"/>
    </source>
</evidence>
<accession>A0A4U8YPT5</accession>